<gene>
    <name evidence="1" type="ordered locus">Rpdx1_3852</name>
</gene>
<dbReference type="GO" id="GO:0006508">
    <property type="term" value="P:proteolysis"/>
    <property type="evidence" value="ECO:0007669"/>
    <property type="project" value="UniProtKB-KW"/>
</dbReference>
<keyword evidence="1" id="KW-0645">Protease</keyword>
<dbReference type="KEGG" id="rpx:Rpdx1_3852"/>
<evidence type="ECO:0000313" key="1">
    <source>
        <dbReference type="EMBL" id="ADU45413.1"/>
    </source>
</evidence>
<proteinExistence type="predicted"/>
<dbReference type="OrthoDB" id="8139246at2"/>
<name>E6VHW0_RHOPX</name>
<sequence length="100" mass="10534">MAHKLKVTEDMVAKAAAAFRAANGSELFCLRAALEAALANQTFSVGDEVTTQGGATGIILSINGDEAQISWSCRGKTTTKLSQLEHIEHDQSVLTEQSAA</sequence>
<dbReference type="EMBL" id="CP002418">
    <property type="protein sequence ID" value="ADU45413.1"/>
    <property type="molecule type" value="Genomic_DNA"/>
</dbReference>
<protein>
    <submittedName>
        <fullName evidence="1">ATP-dependent Zn protease</fullName>
    </submittedName>
</protein>
<keyword evidence="1" id="KW-0378">Hydrolase</keyword>
<organism evidence="1 2">
    <name type="scientific">Rhodopseudomonas palustris (strain DX-1)</name>
    <dbReference type="NCBI Taxonomy" id="652103"/>
    <lineage>
        <taxon>Bacteria</taxon>
        <taxon>Pseudomonadati</taxon>
        <taxon>Pseudomonadota</taxon>
        <taxon>Alphaproteobacteria</taxon>
        <taxon>Hyphomicrobiales</taxon>
        <taxon>Nitrobacteraceae</taxon>
        <taxon>Rhodopseudomonas</taxon>
    </lineage>
</organism>
<reference evidence="1" key="1">
    <citation type="submission" date="2010-12" db="EMBL/GenBank/DDBJ databases">
        <title>Complete sequence of Rhodopseudomonas palustris DX-1.</title>
        <authorList>
            <consortium name="US DOE Joint Genome Institute"/>
            <person name="Lucas S."/>
            <person name="Copeland A."/>
            <person name="Lapidus A."/>
            <person name="Cheng J.-F."/>
            <person name="Goodwin L."/>
            <person name="Pitluck S."/>
            <person name="Misra M."/>
            <person name="Chertkov O."/>
            <person name="Detter J.C."/>
            <person name="Han C."/>
            <person name="Tapia R."/>
            <person name="Land M."/>
            <person name="Hauser L."/>
            <person name="Kyrpides N."/>
            <person name="Ivanova N."/>
            <person name="Ovchinnikova G."/>
            <person name="Logan B."/>
            <person name="Oda Y."/>
            <person name="Harwood C."/>
            <person name="Woyke T."/>
        </authorList>
    </citation>
    <scope>NUCLEOTIDE SEQUENCE [LARGE SCALE GENOMIC DNA]</scope>
    <source>
        <strain evidence="1">DX-1</strain>
    </source>
</reference>
<accession>E6VHW0</accession>
<dbReference type="Proteomes" id="UP000001402">
    <property type="component" value="Chromosome"/>
</dbReference>
<dbReference type="STRING" id="652103.Rpdx1_3852"/>
<dbReference type="GO" id="GO:0008233">
    <property type="term" value="F:peptidase activity"/>
    <property type="evidence" value="ECO:0007669"/>
    <property type="project" value="UniProtKB-KW"/>
</dbReference>
<evidence type="ECO:0000313" key="2">
    <source>
        <dbReference type="Proteomes" id="UP000001402"/>
    </source>
</evidence>
<dbReference type="HOGENOM" id="CLU_2303850_0_0_5"/>
<dbReference type="BioCyc" id="RPAL652103:RPDX1_RS19020-MONOMER"/>
<dbReference type="AlphaFoldDB" id="E6VHW0"/>